<reference evidence="1" key="1">
    <citation type="submission" date="2023-12" db="EMBL/GenBank/DDBJ databases">
        <authorList>
            <person name="Brown T."/>
        </authorList>
    </citation>
    <scope>NUCLEOTIDE SEQUENCE</scope>
</reference>
<proteinExistence type="predicted"/>
<organism evidence="1 2">
    <name type="scientific">Pipistrellus nathusii</name>
    <name type="common">Nathusius' pipistrelle</name>
    <dbReference type="NCBI Taxonomy" id="59473"/>
    <lineage>
        <taxon>Eukaryota</taxon>
        <taxon>Metazoa</taxon>
        <taxon>Chordata</taxon>
        <taxon>Craniata</taxon>
        <taxon>Vertebrata</taxon>
        <taxon>Euteleostomi</taxon>
        <taxon>Mammalia</taxon>
        <taxon>Eutheria</taxon>
        <taxon>Laurasiatheria</taxon>
        <taxon>Chiroptera</taxon>
        <taxon>Yangochiroptera</taxon>
        <taxon>Vespertilionidae</taxon>
        <taxon>Pipistrellus</taxon>
    </lineage>
</organism>
<dbReference type="Proteomes" id="UP001314169">
    <property type="component" value="Chromosome 16"/>
</dbReference>
<evidence type="ECO:0000313" key="2">
    <source>
        <dbReference type="Proteomes" id="UP001314169"/>
    </source>
</evidence>
<accession>A0ABN9ZMF9</accession>
<name>A0ABN9ZMF9_PIPNA</name>
<sequence length="124" mass="14124">MLGQLYPRVWPILPQAGQPHFNSVINLRGHKCNFLFFFFLIGAPETMMRLKLKEHVYKHTCIIFVILFDDKEGEYKKSHIDLGWIQTARRGTTQSKSPPSWGICKGFLIPEACGDGLTGMLVLS</sequence>
<protein>
    <submittedName>
        <fullName evidence="1">Uncharacterized protein</fullName>
    </submittedName>
</protein>
<evidence type="ECO:0000313" key="1">
    <source>
        <dbReference type="EMBL" id="CAK6438085.1"/>
    </source>
</evidence>
<gene>
    <name evidence="1" type="ORF">MPIPNATIZW_LOCUS6391</name>
</gene>
<keyword evidence="2" id="KW-1185">Reference proteome</keyword>
<dbReference type="EMBL" id="OY882873">
    <property type="protein sequence ID" value="CAK6438085.1"/>
    <property type="molecule type" value="Genomic_DNA"/>
</dbReference>